<gene>
    <name evidence="1" type="ORF">EYF80_059142</name>
</gene>
<comment type="caution">
    <text evidence="1">The sequence shown here is derived from an EMBL/GenBank/DDBJ whole genome shotgun (WGS) entry which is preliminary data.</text>
</comment>
<evidence type="ECO:0000313" key="1">
    <source>
        <dbReference type="EMBL" id="TNN30705.1"/>
    </source>
</evidence>
<protein>
    <submittedName>
        <fullName evidence="1">Uncharacterized protein</fullName>
    </submittedName>
</protein>
<keyword evidence="2" id="KW-1185">Reference proteome</keyword>
<dbReference type="Proteomes" id="UP000314294">
    <property type="component" value="Unassembled WGS sequence"/>
</dbReference>
<dbReference type="EMBL" id="SRLO01004206">
    <property type="protein sequence ID" value="TNN30705.1"/>
    <property type="molecule type" value="Genomic_DNA"/>
</dbReference>
<proteinExistence type="predicted"/>
<accession>A0A4Z2EPJ1</accession>
<evidence type="ECO:0000313" key="2">
    <source>
        <dbReference type="Proteomes" id="UP000314294"/>
    </source>
</evidence>
<reference evidence="1 2" key="1">
    <citation type="submission" date="2019-03" db="EMBL/GenBank/DDBJ databases">
        <title>First draft genome of Liparis tanakae, snailfish: a comprehensive survey of snailfish specific genes.</title>
        <authorList>
            <person name="Kim W."/>
            <person name="Song I."/>
            <person name="Jeong J.-H."/>
            <person name="Kim D."/>
            <person name="Kim S."/>
            <person name="Ryu S."/>
            <person name="Song J.Y."/>
            <person name="Lee S.K."/>
        </authorList>
    </citation>
    <scope>NUCLEOTIDE SEQUENCE [LARGE SCALE GENOMIC DNA]</scope>
    <source>
        <tissue evidence="1">Muscle</tissue>
    </source>
</reference>
<dbReference type="AlphaFoldDB" id="A0A4Z2EPJ1"/>
<sequence>MRRVWSPSMTWKLQFLSTPLLAAPSRRNSSHSSFLVFIMMVETLHL</sequence>
<name>A0A4Z2EPJ1_9TELE</name>
<organism evidence="1 2">
    <name type="scientific">Liparis tanakae</name>
    <name type="common">Tanaka's snailfish</name>
    <dbReference type="NCBI Taxonomy" id="230148"/>
    <lineage>
        <taxon>Eukaryota</taxon>
        <taxon>Metazoa</taxon>
        <taxon>Chordata</taxon>
        <taxon>Craniata</taxon>
        <taxon>Vertebrata</taxon>
        <taxon>Euteleostomi</taxon>
        <taxon>Actinopterygii</taxon>
        <taxon>Neopterygii</taxon>
        <taxon>Teleostei</taxon>
        <taxon>Neoteleostei</taxon>
        <taxon>Acanthomorphata</taxon>
        <taxon>Eupercaria</taxon>
        <taxon>Perciformes</taxon>
        <taxon>Cottioidei</taxon>
        <taxon>Cottales</taxon>
        <taxon>Liparidae</taxon>
        <taxon>Liparis</taxon>
    </lineage>
</organism>